<feature type="transmembrane region" description="Helical" evidence="1">
    <location>
        <begin position="5"/>
        <end position="23"/>
    </location>
</feature>
<evidence type="ECO:0000313" key="2">
    <source>
        <dbReference type="EMBL" id="GAA4111525.1"/>
    </source>
</evidence>
<comment type="caution">
    <text evidence="2">The sequence shown here is derived from an EMBL/GenBank/DDBJ whole genome shotgun (WGS) entry which is preliminary data.</text>
</comment>
<sequence>MKYFIYLLLVIASGLLIYNITFLDFEHLLIGDSKTALISIFATACVVVLLSILLVSRAINKKVGNK</sequence>
<evidence type="ECO:0000313" key="3">
    <source>
        <dbReference type="Proteomes" id="UP001500459"/>
    </source>
</evidence>
<gene>
    <name evidence="2" type="ORF">GCM10022393_09300</name>
</gene>
<keyword evidence="1" id="KW-1133">Transmembrane helix</keyword>
<proteinExistence type="predicted"/>
<dbReference type="Proteomes" id="UP001500459">
    <property type="component" value="Unassembled WGS sequence"/>
</dbReference>
<evidence type="ECO:0000256" key="1">
    <source>
        <dbReference type="SAM" id="Phobius"/>
    </source>
</evidence>
<keyword evidence="1" id="KW-0812">Transmembrane</keyword>
<name>A0ABP7XCJ2_9FLAO</name>
<accession>A0ABP7XCJ2</accession>
<dbReference type="EMBL" id="BAABCW010000002">
    <property type="protein sequence ID" value="GAA4111525.1"/>
    <property type="molecule type" value="Genomic_DNA"/>
</dbReference>
<protein>
    <submittedName>
        <fullName evidence="2">Uncharacterized protein</fullName>
    </submittedName>
</protein>
<keyword evidence="3" id="KW-1185">Reference proteome</keyword>
<dbReference type="RefSeq" id="WP_344925183.1">
    <property type="nucleotide sequence ID" value="NZ_BAABCW010000002.1"/>
</dbReference>
<reference evidence="3" key="1">
    <citation type="journal article" date="2019" name="Int. J. Syst. Evol. Microbiol.">
        <title>The Global Catalogue of Microorganisms (GCM) 10K type strain sequencing project: providing services to taxonomists for standard genome sequencing and annotation.</title>
        <authorList>
            <consortium name="The Broad Institute Genomics Platform"/>
            <consortium name="The Broad Institute Genome Sequencing Center for Infectious Disease"/>
            <person name="Wu L."/>
            <person name="Ma J."/>
        </authorList>
    </citation>
    <scope>NUCLEOTIDE SEQUENCE [LARGE SCALE GENOMIC DNA]</scope>
    <source>
        <strain evidence="3">JCM 17106</strain>
    </source>
</reference>
<feature type="transmembrane region" description="Helical" evidence="1">
    <location>
        <begin position="35"/>
        <end position="56"/>
    </location>
</feature>
<organism evidence="2 3">
    <name type="scientific">Aquimarina addita</name>
    <dbReference type="NCBI Taxonomy" id="870485"/>
    <lineage>
        <taxon>Bacteria</taxon>
        <taxon>Pseudomonadati</taxon>
        <taxon>Bacteroidota</taxon>
        <taxon>Flavobacteriia</taxon>
        <taxon>Flavobacteriales</taxon>
        <taxon>Flavobacteriaceae</taxon>
        <taxon>Aquimarina</taxon>
    </lineage>
</organism>
<keyword evidence="1" id="KW-0472">Membrane</keyword>